<sequence>MFSPLRVCMDSSDDWLQGTLNDDVSVLMDSSSSPSGDMLTCSRPLMERRLRPQHDQPLKCPRCDSAHTKFCYYNNYSLSQPRYFCKTCRRYWTKGGTLRNIPVGGGCRKNKKVSSSSSSSSAGNGNNAKSKFPILTGPDLQINQQGISASSLTDLHLSYSPDVQLSQLSNMIKSANADGTSHGAFGEPAMNFGFTESKYSPVIDLGHSGNPPAGPIDFMVGGDHPPPHTNNQIHQLGLAGDVIGVNPSGFHGICSPFGIMPLEGHPGYFGGSRNSLFIENFQKLMLPYNQGQVLGNEQGDSQNQTAAVEVKPNSRMLSLEWQQDHNCSTDAGKNAAAVFGYFNGLGSSTWPGGMMMNDYNSSAASANPLV</sequence>
<dbReference type="Proteomes" id="UP001057402">
    <property type="component" value="Chromosome 7"/>
</dbReference>
<keyword evidence="2" id="KW-1185">Reference proteome</keyword>
<comment type="caution">
    <text evidence="1">The sequence shown here is derived from an EMBL/GenBank/DDBJ whole genome shotgun (WGS) entry which is preliminary data.</text>
</comment>
<accession>A0ACB9NXL7</accession>
<proteinExistence type="predicted"/>
<organism evidence="1 2">
    <name type="scientific">Melastoma candidum</name>
    <dbReference type="NCBI Taxonomy" id="119954"/>
    <lineage>
        <taxon>Eukaryota</taxon>
        <taxon>Viridiplantae</taxon>
        <taxon>Streptophyta</taxon>
        <taxon>Embryophyta</taxon>
        <taxon>Tracheophyta</taxon>
        <taxon>Spermatophyta</taxon>
        <taxon>Magnoliopsida</taxon>
        <taxon>eudicotyledons</taxon>
        <taxon>Gunneridae</taxon>
        <taxon>Pentapetalae</taxon>
        <taxon>rosids</taxon>
        <taxon>malvids</taxon>
        <taxon>Myrtales</taxon>
        <taxon>Melastomataceae</taxon>
        <taxon>Melastomatoideae</taxon>
        <taxon>Melastomateae</taxon>
        <taxon>Melastoma</taxon>
    </lineage>
</organism>
<reference evidence="2" key="1">
    <citation type="journal article" date="2023" name="Front. Plant Sci.">
        <title>Chromosomal-level genome assembly of Melastoma candidum provides insights into trichome evolution.</title>
        <authorList>
            <person name="Zhong Y."/>
            <person name="Wu W."/>
            <person name="Sun C."/>
            <person name="Zou P."/>
            <person name="Liu Y."/>
            <person name="Dai S."/>
            <person name="Zhou R."/>
        </authorList>
    </citation>
    <scope>NUCLEOTIDE SEQUENCE [LARGE SCALE GENOMIC DNA]</scope>
</reference>
<name>A0ACB9NXL7_9MYRT</name>
<evidence type="ECO:0000313" key="2">
    <source>
        <dbReference type="Proteomes" id="UP001057402"/>
    </source>
</evidence>
<dbReference type="EMBL" id="CM042886">
    <property type="protein sequence ID" value="KAI4341397.1"/>
    <property type="molecule type" value="Genomic_DNA"/>
</dbReference>
<evidence type="ECO:0000313" key="1">
    <source>
        <dbReference type="EMBL" id="KAI4341397.1"/>
    </source>
</evidence>
<gene>
    <name evidence="1" type="ORF">MLD38_026127</name>
</gene>
<protein>
    <submittedName>
        <fullName evidence="1">Uncharacterized protein</fullName>
    </submittedName>
</protein>